<dbReference type="KEGG" id="cel:CELE_Y63D3A.2"/>
<dbReference type="EMBL" id="BX284601">
    <property type="protein sequence ID" value="CAA21709.1"/>
    <property type="molecule type" value="Genomic_DNA"/>
</dbReference>
<dbReference type="PaxDb" id="6239-Y63D3A.2"/>
<dbReference type="RefSeq" id="NP_493460.1">
    <property type="nucleotide sequence ID" value="NM_061059.6"/>
</dbReference>
<dbReference type="InterPro" id="IPR053222">
    <property type="entry name" value="Zygotic_Embryogenesis-Asso"/>
</dbReference>
<dbReference type="Bgee" id="WBGene00013403">
    <property type="expression patterns" value="Expressed in embryo and 3 other cell types or tissues"/>
</dbReference>
<accession>Q9XWG1</accession>
<dbReference type="PhylomeDB" id="Q9XWG1"/>
<dbReference type="PANTHER" id="PTHR22899">
    <property type="entry name" value="CYCLIN-RELATED F-BOX FAMILY"/>
    <property type="match status" value="1"/>
</dbReference>
<dbReference type="Pfam" id="PF07735">
    <property type="entry name" value="FBA_2"/>
    <property type="match status" value="1"/>
</dbReference>
<reference evidence="2 3" key="1">
    <citation type="journal article" date="1998" name="Science">
        <title>Genome sequence of the nematode C. elegans: a platform for investigating biology.</title>
        <authorList>
            <consortium name="The C. elegans sequencing consortium"/>
            <person name="Sulson J.E."/>
            <person name="Waterston R."/>
        </authorList>
    </citation>
    <scope>NUCLEOTIDE SEQUENCE [LARGE SCALE GENOMIC DNA]</scope>
    <source>
        <strain evidence="2 3">Bristol N2</strain>
    </source>
</reference>
<feature type="domain" description="Sdz-33 F-box" evidence="1">
    <location>
        <begin position="177"/>
        <end position="239"/>
    </location>
</feature>
<evidence type="ECO:0000259" key="1">
    <source>
        <dbReference type="Pfam" id="PF07735"/>
    </source>
</evidence>
<dbReference type="InParanoid" id="Q9XWG1"/>
<proteinExistence type="predicted"/>
<dbReference type="AlphaFoldDB" id="Q9XWG1"/>
<sequence>MPALPFPILSLPPKSRRIALKCMDTLDLINISFTHPLAKRLAIELSVGIEVGSLRLLVRNGFKVFFSFYAPPHNIIADISYLSADGETFDLIKDEDVLWINSKIKLRDLLVDLLDVLHLRKLGEVSVHTSWDLILDELRGIEIHQLIVGESITRQFKLLKLQAEELELNVPLTQADVICHNLHRIALKSPGNIQCEDLIGMNMMHIEVFMMFDHSSLTHREINLFLLHWVKGSNPRMRYYRSPLQEPLQFEEQFVAQILKGIPHRAITPGELEKLRVQFRGKTFQFRGYHIERNEGDAKAMISVDPWSPIVEVFVWF</sequence>
<dbReference type="CTD" id="173275"/>
<dbReference type="UCSC" id="Y63D3A.2">
    <property type="organism name" value="c. elegans"/>
</dbReference>
<name>Q9XWG1_CAEEL</name>
<evidence type="ECO:0000313" key="2">
    <source>
        <dbReference type="EMBL" id="CAA21709.1"/>
    </source>
</evidence>
<organism evidence="2 3">
    <name type="scientific">Caenorhabditis elegans</name>
    <dbReference type="NCBI Taxonomy" id="6239"/>
    <lineage>
        <taxon>Eukaryota</taxon>
        <taxon>Metazoa</taxon>
        <taxon>Ecdysozoa</taxon>
        <taxon>Nematoda</taxon>
        <taxon>Chromadorea</taxon>
        <taxon>Rhabditida</taxon>
        <taxon>Rhabditina</taxon>
        <taxon>Rhabditomorpha</taxon>
        <taxon>Rhabditoidea</taxon>
        <taxon>Rhabditidae</taxon>
        <taxon>Peloderinae</taxon>
        <taxon>Caenorhabditis</taxon>
    </lineage>
</organism>
<keyword evidence="3" id="KW-1185">Reference proteome</keyword>
<evidence type="ECO:0000313" key="4">
    <source>
        <dbReference type="WormBase" id="Y63D3A.2"/>
    </source>
</evidence>
<dbReference type="Proteomes" id="UP000001940">
    <property type="component" value="Chromosome I"/>
</dbReference>
<dbReference type="HOGENOM" id="CLU_028840_1_1_1"/>
<dbReference type="PIR" id="T27274">
    <property type="entry name" value="T27274"/>
</dbReference>
<evidence type="ECO:0000313" key="3">
    <source>
        <dbReference type="Proteomes" id="UP000001940"/>
    </source>
</evidence>
<dbReference type="AGR" id="WB:WBGene00013403"/>
<dbReference type="GeneID" id="173275"/>
<dbReference type="PANTHER" id="PTHR22899:SF0">
    <property type="entry name" value="F-BOX ASSOCIATED DOMAIN-CONTAINING PROTEIN-RELATED"/>
    <property type="match status" value="1"/>
</dbReference>
<protein>
    <submittedName>
        <fullName evidence="2">F-box associated domain-containing protein</fullName>
    </submittedName>
</protein>
<dbReference type="WormBase" id="Y63D3A.2">
    <property type="protein sequence ID" value="CE20333"/>
    <property type="gene ID" value="WBGene00013403"/>
    <property type="gene designation" value="fbxb-100"/>
</dbReference>
<gene>
    <name evidence="2 4" type="primary">fbxb-100</name>
    <name evidence="2" type="ORF">CELE_Y63D3A.2</name>
    <name evidence="4" type="ORF">Y63D3A.2</name>
</gene>
<dbReference type="InterPro" id="IPR012885">
    <property type="entry name" value="F-box_Sdz-33"/>
</dbReference>